<protein>
    <recommendedName>
        <fullName evidence="3 10">Beta sliding clamp</fullName>
    </recommendedName>
</protein>
<dbReference type="PANTHER" id="PTHR30478">
    <property type="entry name" value="DNA POLYMERASE III SUBUNIT BETA"/>
    <property type="match status" value="1"/>
</dbReference>
<name>A0A840UX14_9FIRM</name>
<gene>
    <name evidence="14" type="ORF">HNR32_002090</name>
</gene>
<feature type="domain" description="DNA polymerase III beta sliding clamp central" evidence="12">
    <location>
        <begin position="130"/>
        <end position="246"/>
    </location>
</feature>
<evidence type="ECO:0000259" key="12">
    <source>
        <dbReference type="Pfam" id="PF02767"/>
    </source>
</evidence>
<dbReference type="SMART" id="SM00480">
    <property type="entry name" value="POL3Bc"/>
    <property type="match status" value="1"/>
</dbReference>
<dbReference type="InterPro" id="IPR022635">
    <property type="entry name" value="DNA_polIII_beta_C"/>
</dbReference>
<dbReference type="Gene3D" id="3.70.10.10">
    <property type="match status" value="1"/>
</dbReference>
<comment type="subcellular location">
    <subcellularLocation>
        <location evidence="1 10">Cytoplasm</location>
    </subcellularLocation>
</comment>
<proteinExistence type="inferred from homology"/>
<dbReference type="Gene3D" id="3.10.150.10">
    <property type="entry name" value="DNA Polymerase III, subunit A, domain 2"/>
    <property type="match status" value="1"/>
</dbReference>
<dbReference type="GO" id="GO:0003887">
    <property type="term" value="F:DNA-directed DNA polymerase activity"/>
    <property type="evidence" value="ECO:0007669"/>
    <property type="project" value="UniProtKB-UniRule"/>
</dbReference>
<organism evidence="14 15">
    <name type="scientific">Pectinatus brassicae</name>
    <dbReference type="NCBI Taxonomy" id="862415"/>
    <lineage>
        <taxon>Bacteria</taxon>
        <taxon>Bacillati</taxon>
        <taxon>Bacillota</taxon>
        <taxon>Negativicutes</taxon>
        <taxon>Selenomonadales</taxon>
        <taxon>Selenomonadaceae</taxon>
        <taxon>Pectinatus</taxon>
    </lineage>
</organism>
<dbReference type="Pfam" id="PF02768">
    <property type="entry name" value="DNA_pol3_beta_3"/>
    <property type="match status" value="1"/>
</dbReference>
<dbReference type="RefSeq" id="WP_183862328.1">
    <property type="nucleotide sequence ID" value="NZ_JACHFH010000028.1"/>
</dbReference>
<evidence type="ECO:0000256" key="9">
    <source>
        <dbReference type="ARBA" id="ARBA00023125"/>
    </source>
</evidence>
<evidence type="ECO:0000256" key="1">
    <source>
        <dbReference type="ARBA" id="ARBA00004496"/>
    </source>
</evidence>
<evidence type="ECO:0000313" key="14">
    <source>
        <dbReference type="EMBL" id="MBB5336935.1"/>
    </source>
</evidence>
<evidence type="ECO:0000259" key="11">
    <source>
        <dbReference type="Pfam" id="PF00712"/>
    </source>
</evidence>
<dbReference type="NCBIfam" id="TIGR00663">
    <property type="entry name" value="dnan"/>
    <property type="match status" value="1"/>
</dbReference>
<dbReference type="AlphaFoldDB" id="A0A840UX14"/>
<dbReference type="GO" id="GO:0005737">
    <property type="term" value="C:cytoplasm"/>
    <property type="evidence" value="ECO:0007669"/>
    <property type="project" value="UniProtKB-SubCell"/>
</dbReference>
<keyword evidence="6 10" id="KW-0548">Nucleotidyltransferase</keyword>
<keyword evidence="9" id="KW-0238">DNA-binding</keyword>
<accession>A0A840UX14</accession>
<dbReference type="InterPro" id="IPR022634">
    <property type="entry name" value="DNA_polIII_beta_N"/>
</dbReference>
<comment type="function">
    <text evidence="10">Confers DNA tethering and processivity to DNA polymerases and other proteins. Acts as a clamp, forming a ring around DNA (a reaction catalyzed by the clamp-loading complex) which diffuses in an ATP-independent manner freely and bidirectionally along dsDNA. Initially characterized for its ability to contact the catalytic subunit of DNA polymerase III (Pol III), a complex, multichain enzyme responsible for most of the replicative synthesis in bacteria; Pol III exhibits 3'-5' exonuclease proofreading activity. The beta chain is required for initiation of replication as well as for processivity of DNA replication.</text>
</comment>
<keyword evidence="15" id="KW-1185">Reference proteome</keyword>
<evidence type="ECO:0000256" key="8">
    <source>
        <dbReference type="ARBA" id="ARBA00022932"/>
    </source>
</evidence>
<reference evidence="14 15" key="1">
    <citation type="submission" date="2020-08" db="EMBL/GenBank/DDBJ databases">
        <title>Genomic Encyclopedia of Type Strains, Phase IV (KMG-IV): sequencing the most valuable type-strain genomes for metagenomic binning, comparative biology and taxonomic classification.</title>
        <authorList>
            <person name="Goeker M."/>
        </authorList>
    </citation>
    <scope>NUCLEOTIDE SEQUENCE [LARGE SCALE GENOMIC DNA]</scope>
    <source>
        <strain evidence="14 15">DSM 24661</strain>
    </source>
</reference>
<dbReference type="GO" id="GO:0003677">
    <property type="term" value="F:DNA binding"/>
    <property type="evidence" value="ECO:0007669"/>
    <property type="project" value="UniProtKB-UniRule"/>
</dbReference>
<evidence type="ECO:0000256" key="7">
    <source>
        <dbReference type="ARBA" id="ARBA00022705"/>
    </source>
</evidence>
<sequence>MKFTCPKNELAKAIQINIKAISNKPQMPILSGIYIHAENNLLEIQSTDYDIGIVCKIEADIEEEGSLVLSGKYFSDVIKTLPGDNIELSSSNLQNTVIIKSNSAKFNLLSMSSSDFPKIKQLESDNHFTIRSNILTELIKKTSFACATEMIRPIFTGCLLDINSVSLVMAGTNTHRLSVKKEILDNYDTNLTAKLVIPAKLLNDLSTLLTSDIPVDVNVVYTHNQISFSYDNIYIVSRLIEGQFPDYNNVIPPAFSTTVTIKTHDFQSAIDRVSLISRSNQYNIINLDFTSDTLLLSSDNPEIGKAEESINVKLAGSPLNISFNAKYILDVLKYINSDEIYFSFNSETSPVQIKPTDDDMYIYVVTPVRRNK</sequence>
<evidence type="ECO:0000256" key="2">
    <source>
        <dbReference type="ARBA" id="ARBA00010752"/>
    </source>
</evidence>
<keyword evidence="8 10" id="KW-0239">DNA-directed DNA polymerase</keyword>
<evidence type="ECO:0000256" key="10">
    <source>
        <dbReference type="PIRNR" id="PIRNR000804"/>
    </source>
</evidence>
<evidence type="ECO:0000313" key="15">
    <source>
        <dbReference type="Proteomes" id="UP000559117"/>
    </source>
</evidence>
<evidence type="ECO:0000256" key="4">
    <source>
        <dbReference type="ARBA" id="ARBA00022490"/>
    </source>
</evidence>
<dbReference type="PIRSF" id="PIRSF000804">
    <property type="entry name" value="DNA_pol_III_b"/>
    <property type="match status" value="1"/>
</dbReference>
<dbReference type="GO" id="GO:0009360">
    <property type="term" value="C:DNA polymerase III complex"/>
    <property type="evidence" value="ECO:0007669"/>
    <property type="project" value="InterPro"/>
</dbReference>
<dbReference type="Pfam" id="PF00712">
    <property type="entry name" value="DNA_pol3_beta"/>
    <property type="match status" value="1"/>
</dbReference>
<dbReference type="EMBL" id="JACHFH010000028">
    <property type="protein sequence ID" value="MBB5336935.1"/>
    <property type="molecule type" value="Genomic_DNA"/>
</dbReference>
<dbReference type="InterPro" id="IPR001001">
    <property type="entry name" value="DNA_polIII_beta"/>
</dbReference>
<feature type="domain" description="DNA polymerase III beta sliding clamp C-terminal" evidence="13">
    <location>
        <begin position="249"/>
        <end position="369"/>
    </location>
</feature>
<dbReference type="PANTHER" id="PTHR30478:SF0">
    <property type="entry name" value="BETA SLIDING CLAMP"/>
    <property type="match status" value="1"/>
</dbReference>
<evidence type="ECO:0000259" key="13">
    <source>
        <dbReference type="Pfam" id="PF02768"/>
    </source>
</evidence>
<comment type="caution">
    <text evidence="14">The sequence shown here is derived from an EMBL/GenBank/DDBJ whole genome shotgun (WGS) entry which is preliminary data.</text>
</comment>
<dbReference type="Proteomes" id="UP000559117">
    <property type="component" value="Unassembled WGS sequence"/>
</dbReference>
<keyword evidence="5 10" id="KW-0808">Transferase</keyword>
<evidence type="ECO:0000256" key="6">
    <source>
        <dbReference type="ARBA" id="ARBA00022695"/>
    </source>
</evidence>
<dbReference type="InterPro" id="IPR022637">
    <property type="entry name" value="DNA_polIII_beta_cen"/>
</dbReference>
<dbReference type="GO" id="GO:0008408">
    <property type="term" value="F:3'-5' exonuclease activity"/>
    <property type="evidence" value="ECO:0007669"/>
    <property type="project" value="InterPro"/>
</dbReference>
<feature type="domain" description="DNA polymerase III beta sliding clamp N-terminal" evidence="11">
    <location>
        <begin position="1"/>
        <end position="119"/>
    </location>
</feature>
<dbReference type="Pfam" id="PF02767">
    <property type="entry name" value="DNA_pol3_beta_2"/>
    <property type="match status" value="1"/>
</dbReference>
<dbReference type="GO" id="GO:0006271">
    <property type="term" value="P:DNA strand elongation involved in DNA replication"/>
    <property type="evidence" value="ECO:0007669"/>
    <property type="project" value="TreeGrafter"/>
</dbReference>
<evidence type="ECO:0000256" key="3">
    <source>
        <dbReference type="ARBA" id="ARBA00021035"/>
    </source>
</evidence>
<keyword evidence="4 10" id="KW-0963">Cytoplasm</keyword>
<comment type="similarity">
    <text evidence="2 10">Belongs to the beta sliding clamp family.</text>
</comment>
<evidence type="ECO:0000256" key="5">
    <source>
        <dbReference type="ARBA" id="ARBA00022679"/>
    </source>
</evidence>
<dbReference type="CDD" id="cd00140">
    <property type="entry name" value="beta_clamp"/>
    <property type="match status" value="1"/>
</dbReference>
<dbReference type="SUPFAM" id="SSF55979">
    <property type="entry name" value="DNA clamp"/>
    <property type="match status" value="3"/>
</dbReference>
<comment type="subunit">
    <text evidence="10">Forms a ring-shaped head-to-tail homodimer around DNA.</text>
</comment>
<dbReference type="InterPro" id="IPR046938">
    <property type="entry name" value="DNA_clamp_sf"/>
</dbReference>
<keyword evidence="7 10" id="KW-0235">DNA replication</keyword>